<dbReference type="EC" id="3.1.3.48" evidence="2"/>
<keyword evidence="5" id="KW-0904">Protein phosphatase</keyword>
<feature type="domain" description="Rhodanese" evidence="7">
    <location>
        <begin position="16"/>
        <end position="131"/>
    </location>
</feature>
<keyword evidence="9" id="KW-1185">Reference proteome</keyword>
<accession>A0A5C5FZW7</accession>
<dbReference type="Gene3D" id="3.40.250.10">
    <property type="entry name" value="Rhodanese-like domain"/>
    <property type="match status" value="1"/>
</dbReference>
<feature type="non-terminal residue" evidence="8">
    <location>
        <position position="1"/>
    </location>
</feature>
<dbReference type="GO" id="GO:0010971">
    <property type="term" value="P:positive regulation of G2/M transition of mitotic cell cycle"/>
    <property type="evidence" value="ECO:0007669"/>
    <property type="project" value="TreeGrafter"/>
</dbReference>
<dbReference type="GO" id="GO:0005634">
    <property type="term" value="C:nucleus"/>
    <property type="evidence" value="ECO:0007669"/>
    <property type="project" value="TreeGrafter"/>
</dbReference>
<protein>
    <recommendedName>
        <fullName evidence="2">protein-tyrosine-phosphatase</fullName>
        <ecNumber evidence="2">3.1.3.48</ecNumber>
    </recommendedName>
</protein>
<comment type="caution">
    <text evidence="8">The sequence shown here is derived from an EMBL/GenBank/DDBJ whole genome shotgun (WGS) entry which is preliminary data.</text>
</comment>
<gene>
    <name evidence="8" type="ORF">DMC30DRAFT_350337</name>
</gene>
<evidence type="ECO:0000259" key="7">
    <source>
        <dbReference type="PROSITE" id="PS50206"/>
    </source>
</evidence>
<dbReference type="GO" id="GO:0051301">
    <property type="term" value="P:cell division"/>
    <property type="evidence" value="ECO:0007669"/>
    <property type="project" value="UniProtKB-KW"/>
</dbReference>
<evidence type="ECO:0000256" key="5">
    <source>
        <dbReference type="ARBA" id="ARBA00022912"/>
    </source>
</evidence>
<dbReference type="OrthoDB" id="26523at2759"/>
<evidence type="ECO:0000256" key="2">
    <source>
        <dbReference type="ARBA" id="ARBA00013064"/>
    </source>
</evidence>
<dbReference type="Proteomes" id="UP000311382">
    <property type="component" value="Unassembled WGS sequence"/>
</dbReference>
<dbReference type="PANTHER" id="PTHR10828">
    <property type="entry name" value="M-PHASE INDUCER PHOSPHATASE DUAL SPECIFICITY PHOSPHATASE CDC25"/>
    <property type="match status" value="1"/>
</dbReference>
<dbReference type="InterPro" id="IPR000751">
    <property type="entry name" value="MPI_Phosphatase"/>
</dbReference>
<evidence type="ECO:0000313" key="9">
    <source>
        <dbReference type="Proteomes" id="UP000311382"/>
    </source>
</evidence>
<proteinExistence type="inferred from homology"/>
<evidence type="ECO:0000256" key="1">
    <source>
        <dbReference type="ARBA" id="ARBA00011065"/>
    </source>
</evidence>
<evidence type="ECO:0000256" key="3">
    <source>
        <dbReference type="ARBA" id="ARBA00022618"/>
    </source>
</evidence>
<dbReference type="PRINTS" id="PR00716">
    <property type="entry name" value="MPIPHPHTASE"/>
</dbReference>
<keyword evidence="4" id="KW-0378">Hydrolase</keyword>
<organism evidence="8 9">
    <name type="scientific">Rhodotorula diobovata</name>
    <dbReference type="NCBI Taxonomy" id="5288"/>
    <lineage>
        <taxon>Eukaryota</taxon>
        <taxon>Fungi</taxon>
        <taxon>Dikarya</taxon>
        <taxon>Basidiomycota</taxon>
        <taxon>Pucciniomycotina</taxon>
        <taxon>Microbotryomycetes</taxon>
        <taxon>Sporidiobolales</taxon>
        <taxon>Sporidiobolaceae</taxon>
        <taxon>Rhodotorula</taxon>
    </lineage>
</organism>
<dbReference type="PROSITE" id="PS50206">
    <property type="entry name" value="RHODANESE_3"/>
    <property type="match status" value="1"/>
</dbReference>
<dbReference type="GO" id="GO:0000086">
    <property type="term" value="P:G2/M transition of mitotic cell cycle"/>
    <property type="evidence" value="ECO:0007669"/>
    <property type="project" value="TreeGrafter"/>
</dbReference>
<name>A0A5C5FZW7_9BASI</name>
<evidence type="ECO:0000313" key="8">
    <source>
        <dbReference type="EMBL" id="TNY21624.1"/>
    </source>
</evidence>
<dbReference type="AlphaFoldDB" id="A0A5C5FZW7"/>
<sequence length="144" mass="15989">APRQLNELQSGMYRDGVKEFIIVDCRFDYEYEGGHIDGAINLSELADVEARLLNSANPPQPSTSDCAPAEGKTVLIFHCEFSAKRAPTSAKHLRNQDRQKNFAAYPNIFYPELYILQGGYEAYYKAYPVSPPHTCSAPLAGQDG</sequence>
<dbReference type="InterPro" id="IPR036873">
    <property type="entry name" value="Rhodanese-like_dom_sf"/>
</dbReference>
<keyword evidence="6" id="KW-0131">Cell cycle</keyword>
<keyword evidence="3" id="KW-0132">Cell division</keyword>
<dbReference type="PANTHER" id="PTHR10828:SF17">
    <property type="entry name" value="PROTEIN-TYROSINE-PHOSPHATASE"/>
    <property type="match status" value="1"/>
</dbReference>
<dbReference type="GO" id="GO:0005737">
    <property type="term" value="C:cytoplasm"/>
    <property type="evidence" value="ECO:0007669"/>
    <property type="project" value="TreeGrafter"/>
</dbReference>
<evidence type="ECO:0000256" key="6">
    <source>
        <dbReference type="ARBA" id="ARBA00023306"/>
    </source>
</evidence>
<dbReference type="EMBL" id="SOZI01000040">
    <property type="protein sequence ID" value="TNY21624.1"/>
    <property type="molecule type" value="Genomic_DNA"/>
</dbReference>
<dbReference type="SMART" id="SM00450">
    <property type="entry name" value="RHOD"/>
    <property type="match status" value="1"/>
</dbReference>
<reference evidence="8 9" key="1">
    <citation type="submission" date="2019-03" db="EMBL/GenBank/DDBJ databases">
        <title>Rhodosporidium diobovatum UCD-FST 08-225 genome sequencing, assembly, and annotation.</title>
        <authorList>
            <person name="Fakankun I.U."/>
            <person name="Fristensky B."/>
            <person name="Levin D.B."/>
        </authorList>
    </citation>
    <scope>NUCLEOTIDE SEQUENCE [LARGE SCALE GENOMIC DNA]</scope>
    <source>
        <strain evidence="8 9">UCD-FST 08-225</strain>
    </source>
</reference>
<dbReference type="GO" id="GO:0004725">
    <property type="term" value="F:protein tyrosine phosphatase activity"/>
    <property type="evidence" value="ECO:0007669"/>
    <property type="project" value="UniProtKB-EC"/>
</dbReference>
<comment type="similarity">
    <text evidence="1">Belongs to the MPI phosphatase family.</text>
</comment>
<dbReference type="GO" id="GO:0110032">
    <property type="term" value="P:positive regulation of G2/MI transition of meiotic cell cycle"/>
    <property type="evidence" value="ECO:0007669"/>
    <property type="project" value="TreeGrafter"/>
</dbReference>
<dbReference type="STRING" id="5288.A0A5C5FZW7"/>
<evidence type="ECO:0000256" key="4">
    <source>
        <dbReference type="ARBA" id="ARBA00022801"/>
    </source>
</evidence>
<dbReference type="Pfam" id="PF00581">
    <property type="entry name" value="Rhodanese"/>
    <property type="match status" value="1"/>
</dbReference>
<dbReference type="InterPro" id="IPR001763">
    <property type="entry name" value="Rhodanese-like_dom"/>
</dbReference>
<dbReference type="SUPFAM" id="SSF52821">
    <property type="entry name" value="Rhodanese/Cell cycle control phosphatase"/>
    <property type="match status" value="1"/>
</dbReference>